<name>A0A2C5Y5U4_9HYPO</name>
<evidence type="ECO:0000313" key="2">
    <source>
        <dbReference type="EMBL" id="PHH64067.1"/>
    </source>
</evidence>
<feature type="compositionally biased region" description="Basic residues" evidence="1">
    <location>
        <begin position="1"/>
        <end position="12"/>
    </location>
</feature>
<dbReference type="EMBL" id="NJET01000037">
    <property type="protein sequence ID" value="PHH64067.1"/>
    <property type="molecule type" value="Genomic_DNA"/>
</dbReference>
<proteinExistence type="predicted"/>
<feature type="compositionally biased region" description="Basic and acidic residues" evidence="1">
    <location>
        <begin position="30"/>
        <end position="42"/>
    </location>
</feature>
<gene>
    <name evidence="2" type="ORF">CDD81_5060</name>
</gene>
<protein>
    <submittedName>
        <fullName evidence="2">Uncharacterized protein</fullName>
    </submittedName>
</protein>
<keyword evidence="3" id="KW-1185">Reference proteome</keyword>
<dbReference type="AlphaFoldDB" id="A0A2C5Y5U4"/>
<organism evidence="2 3">
    <name type="scientific">Ophiocordyceps australis</name>
    <dbReference type="NCBI Taxonomy" id="1399860"/>
    <lineage>
        <taxon>Eukaryota</taxon>
        <taxon>Fungi</taxon>
        <taxon>Dikarya</taxon>
        <taxon>Ascomycota</taxon>
        <taxon>Pezizomycotina</taxon>
        <taxon>Sordariomycetes</taxon>
        <taxon>Hypocreomycetidae</taxon>
        <taxon>Hypocreales</taxon>
        <taxon>Ophiocordycipitaceae</taxon>
        <taxon>Ophiocordyceps</taxon>
    </lineage>
</organism>
<accession>A0A2C5Y5U4</accession>
<dbReference type="Proteomes" id="UP000226192">
    <property type="component" value="Unassembled WGS sequence"/>
</dbReference>
<evidence type="ECO:0000256" key="1">
    <source>
        <dbReference type="SAM" id="MobiDB-lite"/>
    </source>
</evidence>
<comment type="caution">
    <text evidence="2">The sequence shown here is derived from an EMBL/GenBank/DDBJ whole genome shotgun (WGS) entry which is preliminary data.</text>
</comment>
<reference evidence="2 3" key="1">
    <citation type="submission" date="2017-06" db="EMBL/GenBank/DDBJ databases">
        <title>Ant-infecting Ophiocordyceps genomes reveal a high diversity of potential behavioral manipulation genes and a possible major role for enterotoxins.</title>
        <authorList>
            <person name="De Bekker C."/>
            <person name="Evans H.C."/>
            <person name="Brachmann A."/>
            <person name="Hughes D.P."/>
        </authorList>
    </citation>
    <scope>NUCLEOTIDE SEQUENCE [LARGE SCALE GENOMIC DNA]</scope>
    <source>
        <strain evidence="2 3">Map64</strain>
    </source>
</reference>
<evidence type="ECO:0000313" key="3">
    <source>
        <dbReference type="Proteomes" id="UP000226192"/>
    </source>
</evidence>
<sequence>MVVPVRKARRLGPTRAASQGTAEKGQGSDADSKRRSQKRDLDEAAADAGDGSGCVVKRATADRVANSEPASQEQQQVLGAGCWVLGACQPAGAQRALGAFLAASWRAVGGTSTAAWPPTNRGASRGTAAACTWWPRWPAASGMRNGTDGREIIRDASRATSTFATAARRAPCPARRGQPM</sequence>
<feature type="region of interest" description="Disordered" evidence="1">
    <location>
        <begin position="1"/>
        <end position="55"/>
    </location>
</feature>